<dbReference type="Pfam" id="PF06439">
    <property type="entry name" value="3keto-disac_hyd"/>
    <property type="match status" value="2"/>
</dbReference>
<dbReference type="InterPro" id="IPR010496">
    <property type="entry name" value="AL/BT2_dom"/>
</dbReference>
<dbReference type="EMBL" id="JAJNDC010000001">
    <property type="protein sequence ID" value="MCW9711506.1"/>
    <property type="molecule type" value="Genomic_DNA"/>
</dbReference>
<reference evidence="3 4" key="1">
    <citation type="submission" date="2021-11" db="EMBL/GenBank/DDBJ databases">
        <title>Aliifidinibius sp. nov., a new bacterium isolated from saline soil.</title>
        <authorList>
            <person name="Galisteo C."/>
            <person name="De La Haba R."/>
            <person name="Sanchez-Porro C."/>
            <person name="Ventosa A."/>
        </authorList>
    </citation>
    <scope>NUCLEOTIDE SEQUENCE [LARGE SCALE GENOMIC DNA]</scope>
    <source>
        <strain evidence="3 4">KACC 190600</strain>
    </source>
</reference>
<accession>A0ABT3PUG8</accession>
<feature type="chain" id="PRO_5045406713" evidence="1">
    <location>
        <begin position="26"/>
        <end position="461"/>
    </location>
</feature>
<evidence type="ECO:0000313" key="3">
    <source>
        <dbReference type="EMBL" id="MCW9711506.1"/>
    </source>
</evidence>
<feature type="domain" description="3-keto-alpha-glucoside-1,2-lyase/3-keto-2-hydroxy-glucal hydratase" evidence="2">
    <location>
        <begin position="246"/>
        <end position="459"/>
    </location>
</feature>
<name>A0ABT3PUG8_9BACT</name>
<dbReference type="RefSeq" id="WP_265786776.1">
    <property type="nucleotide sequence ID" value="NZ_BAABRS010000001.1"/>
</dbReference>
<evidence type="ECO:0000313" key="4">
    <source>
        <dbReference type="Proteomes" id="UP001207337"/>
    </source>
</evidence>
<protein>
    <submittedName>
        <fullName evidence="3">DUF1080 domain-containing protein</fullName>
    </submittedName>
</protein>
<proteinExistence type="predicted"/>
<sequence>MIRFLKVRVLQILGLLLLLTVPLQAQDWQELFNGENLDGWTQKGGVAEYFVEEGAIVGEAIPSTPNSFLVTEEEYGDFILEFEVYMDTQLNSGVQIRSKSRPDYQDGRVHGYQVELDPSDRAWSGGIYDEARRGWLYPLSRNKKGQKALQLGQWNTVRVEAVGSSINTWINGIQTARLVDDMTAEGFIGLQVHSINDWMMEGAQVKWRDIRILTENVEAHRKTPDPQVEEVSYLKNELTQWEKSKGWRLLWDGQTSEGWRGANLDHFPESGWTINEGVLTIEATDGGEATGPGDIVTTAQYSDFELELEFKITEGANSGIKYFVDPDLNKGEGSAIGTEFQILDDQRHPDADRGVEGNRTVGSLYDLIPAENLSVPGRGKPFNGVGNWNKARIVSKDGHVEHWLNNQKVVEYDRFSQIFEALVAYSKYQKWEGFGQWPQGHILLQDHGNEVHFRSIKIREF</sequence>
<feature type="signal peptide" evidence="1">
    <location>
        <begin position="1"/>
        <end position="25"/>
    </location>
</feature>
<comment type="caution">
    <text evidence="3">The sequence shown here is derived from an EMBL/GenBank/DDBJ whole genome shotgun (WGS) entry which is preliminary data.</text>
</comment>
<gene>
    <name evidence="3" type="ORF">LQ318_01200</name>
</gene>
<organism evidence="3 4">
    <name type="scientific">Fodinibius salicampi</name>
    <dbReference type="NCBI Taxonomy" id="1920655"/>
    <lineage>
        <taxon>Bacteria</taxon>
        <taxon>Pseudomonadati</taxon>
        <taxon>Balneolota</taxon>
        <taxon>Balneolia</taxon>
        <taxon>Balneolales</taxon>
        <taxon>Balneolaceae</taxon>
        <taxon>Fodinibius</taxon>
    </lineage>
</organism>
<dbReference type="Proteomes" id="UP001207337">
    <property type="component" value="Unassembled WGS sequence"/>
</dbReference>
<keyword evidence="4" id="KW-1185">Reference proteome</keyword>
<evidence type="ECO:0000256" key="1">
    <source>
        <dbReference type="SAM" id="SignalP"/>
    </source>
</evidence>
<dbReference type="Gene3D" id="2.60.120.560">
    <property type="entry name" value="Exo-inulinase, domain 1"/>
    <property type="match status" value="2"/>
</dbReference>
<feature type="domain" description="3-keto-alpha-glucoside-1,2-lyase/3-keto-2-hydroxy-glucal hydratase" evidence="2">
    <location>
        <begin position="27"/>
        <end position="212"/>
    </location>
</feature>
<keyword evidence="1" id="KW-0732">Signal</keyword>
<evidence type="ECO:0000259" key="2">
    <source>
        <dbReference type="Pfam" id="PF06439"/>
    </source>
</evidence>